<dbReference type="EMBL" id="MN740236">
    <property type="protein sequence ID" value="QHT95222.1"/>
    <property type="molecule type" value="Genomic_DNA"/>
</dbReference>
<dbReference type="PANTHER" id="PTHR11571">
    <property type="entry name" value="GLUTATHIONE S-TRANSFERASE"/>
    <property type="match status" value="1"/>
</dbReference>
<dbReference type="InterPro" id="IPR050213">
    <property type="entry name" value="GST_superfamily"/>
</dbReference>
<dbReference type="SUPFAM" id="SSF52833">
    <property type="entry name" value="Thioredoxin-like"/>
    <property type="match status" value="1"/>
</dbReference>
<dbReference type="PROSITE" id="PS50404">
    <property type="entry name" value="GST_NTER"/>
    <property type="match status" value="1"/>
</dbReference>
<dbReference type="PROSITE" id="PS50405">
    <property type="entry name" value="GST_CTER"/>
    <property type="match status" value="1"/>
</dbReference>
<feature type="domain" description="GST C-terminal" evidence="2">
    <location>
        <begin position="92"/>
        <end position="212"/>
    </location>
</feature>
<evidence type="ECO:0008006" key="4">
    <source>
        <dbReference type="Google" id="ProtNLM"/>
    </source>
</evidence>
<dbReference type="Pfam" id="PF14497">
    <property type="entry name" value="GST_C_3"/>
    <property type="match status" value="1"/>
</dbReference>
<dbReference type="Gene3D" id="1.20.1050.10">
    <property type="match status" value="1"/>
</dbReference>
<dbReference type="InterPro" id="IPR010987">
    <property type="entry name" value="Glutathione-S-Trfase_C-like"/>
</dbReference>
<protein>
    <recommendedName>
        <fullName evidence="4">Glutathione S-transferase</fullName>
    </recommendedName>
</protein>
<dbReference type="Pfam" id="PF02798">
    <property type="entry name" value="GST_N"/>
    <property type="match status" value="1"/>
</dbReference>
<dbReference type="AlphaFoldDB" id="A0A6C0IQF2"/>
<dbReference type="InterPro" id="IPR036282">
    <property type="entry name" value="Glutathione-S-Trfase_C_sf"/>
</dbReference>
<dbReference type="InterPro" id="IPR004046">
    <property type="entry name" value="GST_C"/>
</dbReference>
<dbReference type="GO" id="GO:0004364">
    <property type="term" value="F:glutathione transferase activity"/>
    <property type="evidence" value="ECO:0007669"/>
    <property type="project" value="TreeGrafter"/>
</dbReference>
<organism evidence="3">
    <name type="scientific">viral metagenome</name>
    <dbReference type="NCBI Taxonomy" id="1070528"/>
    <lineage>
        <taxon>unclassified sequences</taxon>
        <taxon>metagenomes</taxon>
        <taxon>organismal metagenomes</taxon>
    </lineage>
</organism>
<dbReference type="SUPFAM" id="SSF47616">
    <property type="entry name" value="GST C-terminal domain-like"/>
    <property type="match status" value="1"/>
</dbReference>
<sequence>MSSITSNDQTPRFVYWKFAARSQESMLMLDAAKIEYLWDDEPANLWSSETKSPKENMPFGQLPVLMHNGMVVAQSGTMARYCSALSSLLPDKIEEQILSDMLHEHSNDIFSCLAKAKYSGDDFAQKVAWERVKAKDLPEKLKWLVKLLGDNTFFAGDELQAGDISVFSVLNIAFKAGLDNCLDNFPTLLSHYNTVSQIGNIPKYIEANYPPYIVVPK</sequence>
<evidence type="ECO:0000313" key="3">
    <source>
        <dbReference type="EMBL" id="QHT95222.1"/>
    </source>
</evidence>
<dbReference type="SFLD" id="SFLDS00019">
    <property type="entry name" value="Glutathione_Transferase_(cytos"/>
    <property type="match status" value="1"/>
</dbReference>
<dbReference type="InterPro" id="IPR004045">
    <property type="entry name" value="Glutathione_S-Trfase_N"/>
</dbReference>
<dbReference type="InterPro" id="IPR036249">
    <property type="entry name" value="Thioredoxin-like_sf"/>
</dbReference>
<accession>A0A6C0IQF2</accession>
<proteinExistence type="predicted"/>
<feature type="domain" description="GST N-terminal" evidence="1">
    <location>
        <begin position="9"/>
        <end position="90"/>
    </location>
</feature>
<evidence type="ECO:0000259" key="2">
    <source>
        <dbReference type="PROSITE" id="PS50405"/>
    </source>
</evidence>
<reference evidence="3" key="1">
    <citation type="journal article" date="2020" name="Nature">
        <title>Giant virus diversity and host interactions through global metagenomics.</title>
        <authorList>
            <person name="Schulz F."/>
            <person name="Roux S."/>
            <person name="Paez-Espino D."/>
            <person name="Jungbluth S."/>
            <person name="Walsh D.A."/>
            <person name="Denef V.J."/>
            <person name="McMahon K.D."/>
            <person name="Konstantinidis K.T."/>
            <person name="Eloe-Fadrosh E.A."/>
            <person name="Kyrpides N.C."/>
            <person name="Woyke T."/>
        </authorList>
    </citation>
    <scope>NUCLEOTIDE SEQUENCE</scope>
    <source>
        <strain evidence="3">GVMAG-M-3300024261-37</strain>
    </source>
</reference>
<dbReference type="Gene3D" id="3.40.30.10">
    <property type="entry name" value="Glutaredoxin"/>
    <property type="match status" value="1"/>
</dbReference>
<name>A0A6C0IQF2_9ZZZZ</name>
<dbReference type="InterPro" id="IPR040079">
    <property type="entry name" value="Glutathione_S-Trfase"/>
</dbReference>
<evidence type="ECO:0000259" key="1">
    <source>
        <dbReference type="PROSITE" id="PS50404"/>
    </source>
</evidence>
<dbReference type="GO" id="GO:0006749">
    <property type="term" value="P:glutathione metabolic process"/>
    <property type="evidence" value="ECO:0007669"/>
    <property type="project" value="TreeGrafter"/>
</dbReference>